<evidence type="ECO:0000313" key="3">
    <source>
        <dbReference type="Proteomes" id="UP001589836"/>
    </source>
</evidence>
<dbReference type="InterPro" id="IPR042070">
    <property type="entry name" value="PucR_C-HTH_sf"/>
</dbReference>
<feature type="domain" description="PucR C-terminal helix-turn-helix" evidence="1">
    <location>
        <begin position="238"/>
        <end position="294"/>
    </location>
</feature>
<dbReference type="Pfam" id="PF13556">
    <property type="entry name" value="HTH_30"/>
    <property type="match status" value="1"/>
</dbReference>
<dbReference type="SUPFAM" id="SSF46689">
    <property type="entry name" value="Homeodomain-like"/>
    <property type="match status" value="1"/>
</dbReference>
<dbReference type="InterPro" id="IPR025736">
    <property type="entry name" value="PucR_C-HTH_dom"/>
</dbReference>
<dbReference type="EMBL" id="JBHLTP010000004">
    <property type="protein sequence ID" value="MFC0523471.1"/>
    <property type="molecule type" value="Genomic_DNA"/>
</dbReference>
<dbReference type="RefSeq" id="WP_377346294.1">
    <property type="nucleotide sequence ID" value="NZ_JBHLTP010000004.1"/>
</dbReference>
<dbReference type="InterPro" id="IPR009057">
    <property type="entry name" value="Homeodomain-like_sf"/>
</dbReference>
<proteinExistence type="predicted"/>
<dbReference type="PANTHER" id="PTHR33744">
    <property type="entry name" value="CARBOHYDRATE DIACID REGULATOR"/>
    <property type="match status" value="1"/>
</dbReference>
<dbReference type="Gene3D" id="1.10.10.2840">
    <property type="entry name" value="PucR C-terminal helix-turn-helix domain"/>
    <property type="match status" value="1"/>
</dbReference>
<dbReference type="Proteomes" id="UP001589836">
    <property type="component" value="Unassembled WGS sequence"/>
</dbReference>
<comment type="caution">
    <text evidence="2">The sequence shown here is derived from an EMBL/GenBank/DDBJ whole genome shotgun (WGS) entry which is preliminary data.</text>
</comment>
<accession>A0ABV6LM60</accession>
<evidence type="ECO:0000313" key="2">
    <source>
        <dbReference type="EMBL" id="MFC0523471.1"/>
    </source>
</evidence>
<dbReference type="PANTHER" id="PTHR33744:SF15">
    <property type="entry name" value="CARBOHYDRATE DIACID REGULATOR"/>
    <property type="match status" value="1"/>
</dbReference>
<organism evidence="2 3">
    <name type="scientific">Pontibacillus salicampi</name>
    <dbReference type="NCBI Taxonomy" id="1449801"/>
    <lineage>
        <taxon>Bacteria</taxon>
        <taxon>Bacillati</taxon>
        <taxon>Bacillota</taxon>
        <taxon>Bacilli</taxon>
        <taxon>Bacillales</taxon>
        <taxon>Bacillaceae</taxon>
        <taxon>Pontibacillus</taxon>
    </lineage>
</organism>
<dbReference type="InterPro" id="IPR051448">
    <property type="entry name" value="CdaR-like_regulators"/>
</dbReference>
<reference evidence="2 3" key="1">
    <citation type="submission" date="2024-09" db="EMBL/GenBank/DDBJ databases">
        <authorList>
            <person name="Sun Q."/>
            <person name="Mori K."/>
        </authorList>
    </citation>
    <scope>NUCLEOTIDE SEQUENCE [LARGE SCALE GENOMIC DNA]</scope>
    <source>
        <strain evidence="2 3">NCAIM B.02529</strain>
    </source>
</reference>
<sequence length="301" mass="36122">MYEKLKQLYPNMILLTPNLHISIDQYYWFKTDDPYIVGFLRQNLSEQEYNLLSAFLEPYELDRSGLSTREQLWHEWIYHQGEENLPSIRETFPYQYRYIFFSLRGDEVDYEAFYEAIQSMFPHKMPLLWENDHQGFIIEERFENKEEEVSFEQIIDVLMSDFYIRLQLYISPYYSSKSYIQKGFTWGSRCFQLSSFIAKPVVTYQEIMPLIYTNSLNQIDREYIHHTILHSVMDEPDLLHTIQTFLECNSNATSAAKQLFMHRNSLQYRVDKFTEKTGIDVKQFHGAIITYLAILQVRDAL</sequence>
<evidence type="ECO:0000259" key="1">
    <source>
        <dbReference type="Pfam" id="PF13556"/>
    </source>
</evidence>
<gene>
    <name evidence="2" type="ORF">ACFFGV_07720</name>
</gene>
<name>A0ABV6LM60_9BACI</name>
<keyword evidence="3" id="KW-1185">Reference proteome</keyword>
<protein>
    <submittedName>
        <fullName evidence="2">PucR family transcriptional regulator</fullName>
    </submittedName>
</protein>